<sequence>MNDPFGLAINDFYRKGKAPDIKVDSNYTKDERISVSHFFRDENEMPEIEKAALKKCKGKVLDVGAAAGCHSLALQKKGFNITALDKSELSVEVMKKRGIQKFICSDIFEYSGNTFDTVLLLMNGTGIGGTLEGLKKLFRHLKTLLSENGQILIDSSDIKYLFEEDDGSLWIDLASDKYYGEMKYKVKYKNETDEFNWLFIDYDLLNKTALDTGLKCELAASGNHFDYLARISLK</sequence>
<dbReference type="Pfam" id="PF13847">
    <property type="entry name" value="Methyltransf_31"/>
    <property type="match status" value="1"/>
</dbReference>
<evidence type="ECO:0000313" key="3">
    <source>
        <dbReference type="Proteomes" id="UP000428260"/>
    </source>
</evidence>
<keyword evidence="2" id="KW-0808">Transferase</keyword>
<dbReference type="InterPro" id="IPR025714">
    <property type="entry name" value="Methyltranfer_dom"/>
</dbReference>
<dbReference type="InterPro" id="IPR029063">
    <property type="entry name" value="SAM-dependent_MTases_sf"/>
</dbReference>
<dbReference type="CDD" id="cd02440">
    <property type="entry name" value="AdoMet_MTases"/>
    <property type="match status" value="1"/>
</dbReference>
<accession>A0A6I6K0X5</accession>
<dbReference type="GO" id="GO:0008168">
    <property type="term" value="F:methyltransferase activity"/>
    <property type="evidence" value="ECO:0007669"/>
    <property type="project" value="UniProtKB-KW"/>
</dbReference>
<reference evidence="2 3" key="1">
    <citation type="submission" date="2019-11" db="EMBL/GenBank/DDBJ databases">
        <authorList>
            <person name="Zheng R.K."/>
            <person name="Sun C.M."/>
        </authorList>
    </citation>
    <scope>NUCLEOTIDE SEQUENCE [LARGE SCALE GENOMIC DNA]</scope>
    <source>
        <strain evidence="2 3">WC007</strain>
    </source>
</reference>
<evidence type="ECO:0000313" key="2">
    <source>
        <dbReference type="EMBL" id="QGY47078.1"/>
    </source>
</evidence>
<keyword evidence="3" id="KW-1185">Reference proteome</keyword>
<name>A0A6I6K0X5_9BACT</name>
<dbReference type="SUPFAM" id="SSF53335">
    <property type="entry name" value="S-adenosyl-L-methionine-dependent methyltransferases"/>
    <property type="match status" value="1"/>
</dbReference>
<dbReference type="KEGG" id="mcos:GM418_26475"/>
<dbReference type="RefSeq" id="WP_158870593.1">
    <property type="nucleotide sequence ID" value="NZ_CP046401.1"/>
</dbReference>
<dbReference type="AlphaFoldDB" id="A0A6I6K0X5"/>
<gene>
    <name evidence="2" type="ORF">GM418_26475</name>
</gene>
<evidence type="ECO:0000259" key="1">
    <source>
        <dbReference type="Pfam" id="PF13847"/>
    </source>
</evidence>
<feature type="domain" description="Methyltransferase" evidence="1">
    <location>
        <begin position="58"/>
        <end position="158"/>
    </location>
</feature>
<dbReference type="Proteomes" id="UP000428260">
    <property type="component" value="Chromosome"/>
</dbReference>
<keyword evidence="2" id="KW-0489">Methyltransferase</keyword>
<dbReference type="GO" id="GO:0032259">
    <property type="term" value="P:methylation"/>
    <property type="evidence" value="ECO:0007669"/>
    <property type="project" value="UniProtKB-KW"/>
</dbReference>
<proteinExistence type="predicted"/>
<organism evidence="2 3">
    <name type="scientific">Maribellus comscasis</name>
    <dbReference type="NCBI Taxonomy" id="2681766"/>
    <lineage>
        <taxon>Bacteria</taxon>
        <taxon>Pseudomonadati</taxon>
        <taxon>Bacteroidota</taxon>
        <taxon>Bacteroidia</taxon>
        <taxon>Marinilabiliales</taxon>
        <taxon>Prolixibacteraceae</taxon>
        <taxon>Maribellus</taxon>
    </lineage>
</organism>
<protein>
    <submittedName>
        <fullName evidence="2">Methyltransferase domain-containing protein</fullName>
    </submittedName>
</protein>
<dbReference type="Gene3D" id="3.40.50.150">
    <property type="entry name" value="Vaccinia Virus protein VP39"/>
    <property type="match status" value="1"/>
</dbReference>
<dbReference type="EMBL" id="CP046401">
    <property type="protein sequence ID" value="QGY47078.1"/>
    <property type="molecule type" value="Genomic_DNA"/>
</dbReference>